<evidence type="ECO:0008006" key="4">
    <source>
        <dbReference type="Google" id="ProtNLM"/>
    </source>
</evidence>
<feature type="region of interest" description="Disordered" evidence="1">
    <location>
        <begin position="1537"/>
        <end position="1591"/>
    </location>
</feature>
<feature type="compositionally biased region" description="Basic and acidic residues" evidence="1">
    <location>
        <begin position="1044"/>
        <end position="1072"/>
    </location>
</feature>
<feature type="region of interest" description="Disordered" evidence="1">
    <location>
        <begin position="1152"/>
        <end position="1231"/>
    </location>
</feature>
<feature type="compositionally biased region" description="Acidic residues" evidence="1">
    <location>
        <begin position="531"/>
        <end position="541"/>
    </location>
</feature>
<proteinExistence type="predicted"/>
<accession>A0AAV7A7R0</accession>
<feature type="compositionally biased region" description="Polar residues" evidence="1">
    <location>
        <begin position="600"/>
        <end position="619"/>
    </location>
</feature>
<feature type="compositionally biased region" description="Basic and acidic residues" evidence="1">
    <location>
        <begin position="839"/>
        <end position="848"/>
    </location>
</feature>
<feature type="region of interest" description="Disordered" evidence="1">
    <location>
        <begin position="1041"/>
        <end position="1118"/>
    </location>
</feature>
<feature type="compositionally biased region" description="Polar residues" evidence="1">
    <location>
        <begin position="183"/>
        <end position="203"/>
    </location>
</feature>
<feature type="compositionally biased region" description="Basic and acidic residues" evidence="1">
    <location>
        <begin position="1305"/>
        <end position="1376"/>
    </location>
</feature>
<feature type="region of interest" description="Disordered" evidence="1">
    <location>
        <begin position="1"/>
        <end position="63"/>
    </location>
</feature>
<feature type="compositionally biased region" description="Polar residues" evidence="1">
    <location>
        <begin position="881"/>
        <end position="898"/>
    </location>
</feature>
<feature type="compositionally biased region" description="Polar residues" evidence="1">
    <location>
        <begin position="1171"/>
        <end position="1200"/>
    </location>
</feature>
<feature type="region of interest" description="Disordered" evidence="1">
    <location>
        <begin position="573"/>
        <end position="623"/>
    </location>
</feature>
<sequence>MVTPCRQAKEGHRPQPEGASSEVPPGNTIGTRHLPSKVSEESPLTQEAKSEEPEQRGPEEVQDALDTRIVMGEETSCSPEERGAVNRLHMVISEREMVFGDALEEVTLHLHQENSGQGSDKAMSESPDHLHFGRRETFAVNDDFFSQGESVADVPSFLKPTKETPCSSTVSEVHSLQAVSMTTTDSDPYTTAPSTPVKTTYSQYKHHSKSHLNEEHNDLDNDMSSPPTSPSGSYVTAEGGSWASSATSSGSPSCSPNLMAEVDTIESPTPYPEHLEVHGEGLCEDPCCMSPDMLEDEDIPELYDRDMDPEDFSPPNEELLDGYPSDIHSSEEDEDEWETDFAPSFTSMPLCPELMSTVSLMQEPQQAPLAGSSASVEGALQPAGQQHVHRISLPNSENDHMIPAFMLPFRGSLIFEAESMEITLFPQGESAESEAIDGDEKEGVGEDDEDDSTSASYLHSLSETSINEGVDESFAYQDDTSESSDSASYDGEEDDKRYGTEEYAVTTDSTAPSTEGPVKAQHDSSNSGCESEMETSSDLSDSDECAVFSALDMNGEDFLAVEQKVFKVNEATKEEKELGAEKRDEDIGLSHLAQGFSKDPSITQVTSSEPEYSCTSKAPQDTCEDPMRSTLVLTAEAEMELNSELSQKFNEGAMRTWSDSPVEQQSSSSSSEMDHILRAGIGNAGECLIACFDTDEELDTLPPLCVMQTQRDERAQDAENGRKTSMAVQLAEDRNYFTVKCENTKDAKISGEVESDIIQAPLFTIDVVDGNRRESEPAKIDTTEEGDTHVKHAADEELFACYDSEEDSQEVTPLDRPSLLAQIQKQQEEAGAYIPEQLPHNREQEKTSTEGSAVTSGDNDGGHDGGKQTNTSSDKGLDKTLVSTDVTENSSRSITSETGLGDPQSSLNNNQNDSQPNDGDVIVTDHVLSSPPSSPRNSVDQVKFNKISKEQDLKSFEACPYSSERELVTVCSSNPKEPVTEDNQGATRCQGAKTCKFDRFIDIHDHPVRKEPPDRIDVLQGEDEDSQESPNISTSEIAGIFHSSHTDMKGRQICDRVPERDVSRAKVSEGTREGNVQQSESNLSGDIIQKGSSTGDHPDSCISSSKADPAGNQNTNIFSPLYSKNVSEKHSSEHAKTKRTCSEAKKKVNFLEKESQDEKVLCSPSGDDNLAGSSNPVTQLEESHQKVTNPFSVCNISEGRSAQPRPEEDLPPSPSALSSITSKPRAEHTEISEDLQEMTRLLQGSFGKLEALDLSIRSGSSEVTTRRAISSSDVNLHVVAPVSDNNKTKANDVESKKPNVGSTCEKPKKLRIERGQEKTSRSDTVDRSSLKEKKVLEKISLEPKNLQTHDVKKSKDISGLEQRTPDLLRNNPKEEQSPTSGGHRGTLLTVDPDSGVSRHVAPRSEAIVSPTPGSAISQVPSLKSLPDDGSPQDHKISRNLSAAEDVGTKKLSAAVEGSSTTPTLCTEHPFTGQCPKALQSQEQVGKKTQFNCPPSEPSSSSDSELTTRGQEMHLLRETSAVTLLGINKPIMRQGGCKELSHRGSCNDTESNDESLPELEEADVTQTRISTSQKQVVHSGSRGEKGGKAVSR</sequence>
<keyword evidence="3" id="KW-1185">Reference proteome</keyword>
<feature type="region of interest" description="Disordered" evidence="1">
    <location>
        <begin position="183"/>
        <end position="258"/>
    </location>
</feature>
<feature type="compositionally biased region" description="Polar residues" evidence="1">
    <location>
        <begin position="1074"/>
        <end position="1118"/>
    </location>
</feature>
<evidence type="ECO:0000256" key="1">
    <source>
        <dbReference type="SAM" id="MobiDB-lite"/>
    </source>
</evidence>
<evidence type="ECO:0000313" key="2">
    <source>
        <dbReference type="EMBL" id="KAG8555006.1"/>
    </source>
</evidence>
<feature type="compositionally biased region" description="Basic and acidic residues" evidence="1">
    <location>
        <begin position="573"/>
        <end position="588"/>
    </location>
</feature>
<evidence type="ECO:0000313" key="3">
    <source>
        <dbReference type="Proteomes" id="UP000824782"/>
    </source>
</evidence>
<feature type="compositionally biased region" description="Basic and acidic residues" evidence="1">
    <location>
        <begin position="48"/>
        <end position="59"/>
    </location>
</feature>
<dbReference type="EMBL" id="WNYA01000009">
    <property type="protein sequence ID" value="KAG8555006.1"/>
    <property type="molecule type" value="Genomic_DNA"/>
</dbReference>
<feature type="compositionally biased region" description="Polar residues" evidence="1">
    <location>
        <begin position="1563"/>
        <end position="1577"/>
    </location>
</feature>
<feature type="region of interest" description="Disordered" evidence="1">
    <location>
        <begin position="1281"/>
        <end position="1446"/>
    </location>
</feature>
<reference evidence="2" key="1">
    <citation type="thesis" date="2020" institute="ProQuest LLC" country="789 East Eisenhower Parkway, Ann Arbor, MI, USA">
        <title>Comparative Genomics and Chromosome Evolution.</title>
        <authorList>
            <person name="Mudd A.B."/>
        </authorList>
    </citation>
    <scope>NUCLEOTIDE SEQUENCE</scope>
    <source>
        <strain evidence="2">237g6f4</strain>
        <tissue evidence="2">Blood</tissue>
    </source>
</reference>
<dbReference type="Proteomes" id="UP000824782">
    <property type="component" value="Unassembled WGS sequence"/>
</dbReference>
<feature type="compositionally biased region" description="Polar residues" evidence="1">
    <location>
        <begin position="1411"/>
        <end position="1421"/>
    </location>
</feature>
<feature type="compositionally biased region" description="Basic and acidic residues" evidence="1">
    <location>
        <begin position="1286"/>
        <end position="1297"/>
    </location>
</feature>
<organism evidence="2 3">
    <name type="scientific">Engystomops pustulosus</name>
    <name type="common">Tungara frog</name>
    <name type="synonym">Physalaemus pustulosus</name>
    <dbReference type="NCBI Taxonomy" id="76066"/>
    <lineage>
        <taxon>Eukaryota</taxon>
        <taxon>Metazoa</taxon>
        <taxon>Chordata</taxon>
        <taxon>Craniata</taxon>
        <taxon>Vertebrata</taxon>
        <taxon>Euteleostomi</taxon>
        <taxon>Amphibia</taxon>
        <taxon>Batrachia</taxon>
        <taxon>Anura</taxon>
        <taxon>Neobatrachia</taxon>
        <taxon>Hyloidea</taxon>
        <taxon>Leptodactylidae</taxon>
        <taxon>Leiuperinae</taxon>
        <taxon>Engystomops</taxon>
    </lineage>
</organism>
<comment type="caution">
    <text evidence="2">The sequence shown here is derived from an EMBL/GenBank/DDBJ whole genome shotgun (WGS) entry which is preliminary data.</text>
</comment>
<feature type="compositionally biased region" description="Low complexity" evidence="1">
    <location>
        <begin position="237"/>
        <end position="255"/>
    </location>
</feature>
<feature type="compositionally biased region" description="Polar residues" evidence="1">
    <location>
        <begin position="849"/>
        <end position="858"/>
    </location>
</feature>
<feature type="compositionally biased region" description="Polar residues" evidence="1">
    <location>
        <begin position="453"/>
        <end position="467"/>
    </location>
</feature>
<feature type="compositionally biased region" description="Low complexity" evidence="1">
    <location>
        <begin position="902"/>
        <end position="918"/>
    </location>
</feature>
<protein>
    <recommendedName>
        <fullName evidence="4">NAC-A/B domain-containing protein</fullName>
    </recommendedName>
</protein>
<name>A0AAV7A7R0_ENGPU</name>
<feature type="region of interest" description="Disordered" evidence="1">
    <location>
        <begin position="1478"/>
        <end position="1508"/>
    </location>
</feature>
<gene>
    <name evidence="2" type="ORF">GDO81_017538</name>
</gene>
<feature type="compositionally biased region" description="Acidic residues" evidence="1">
    <location>
        <begin position="1549"/>
        <end position="1562"/>
    </location>
</feature>
<feature type="region of interest" description="Disordered" evidence="1">
    <location>
        <begin position="426"/>
        <end position="541"/>
    </location>
</feature>
<feature type="compositionally biased region" description="Polar residues" evidence="1">
    <location>
        <begin position="222"/>
        <end position="234"/>
    </location>
</feature>
<feature type="compositionally biased region" description="Acidic residues" evidence="1">
    <location>
        <begin position="431"/>
        <end position="452"/>
    </location>
</feature>
<feature type="compositionally biased region" description="Polar residues" evidence="1">
    <location>
        <begin position="1478"/>
        <end position="1492"/>
    </location>
</feature>
<feature type="region of interest" description="Disordered" evidence="1">
    <location>
        <begin position="832"/>
        <end position="939"/>
    </location>
</feature>
<feature type="compositionally biased region" description="Basic and acidic residues" evidence="1">
    <location>
        <begin position="1580"/>
        <end position="1591"/>
    </location>
</feature>